<reference evidence="2" key="2">
    <citation type="journal article" date="2022" name="Microbiol. Resour. Announc.">
        <title>Whole-Genome Sequence of Entomortierella parvispora E1425, a Mucoromycotan Fungus Associated with Burkholderiaceae-Related Endosymbiotic Bacteria.</title>
        <authorList>
            <person name="Herlambang A."/>
            <person name="Guo Y."/>
            <person name="Takashima Y."/>
            <person name="Narisawa K."/>
            <person name="Ohta H."/>
            <person name="Nishizawa T."/>
        </authorList>
    </citation>
    <scope>NUCLEOTIDE SEQUENCE</scope>
    <source>
        <strain evidence="2">E1425</strain>
    </source>
</reference>
<proteinExistence type="predicted"/>
<name>A0A9P3H8B4_9FUNG</name>
<sequence>MTAYRILGISSDIAAQQAQVPVTPSPVHPPHPPPLHIPTLPMVSRNTGQWFIANSLKNCLCGLFTDIRIQDDPIQDNDDPDDDEDMSAIDQVQDLVDHNGESTWPLPNTGFQGGEDFLLYSDDETDIEDKEDNHEDEEEQEEDEDQSLHHGYELEHGTLLLDSWTFGR</sequence>
<comment type="caution">
    <text evidence="2">The sequence shown here is derived from an EMBL/GenBank/DDBJ whole genome shotgun (WGS) entry which is preliminary data.</text>
</comment>
<keyword evidence="3" id="KW-1185">Reference proteome</keyword>
<protein>
    <submittedName>
        <fullName evidence="2">Uncharacterized protein</fullName>
    </submittedName>
</protein>
<feature type="region of interest" description="Disordered" evidence="1">
    <location>
        <begin position="99"/>
        <end position="154"/>
    </location>
</feature>
<accession>A0A9P3H8B4</accession>
<dbReference type="Proteomes" id="UP000827284">
    <property type="component" value="Unassembled WGS sequence"/>
</dbReference>
<reference evidence="2" key="1">
    <citation type="submission" date="2021-11" db="EMBL/GenBank/DDBJ databases">
        <authorList>
            <person name="Herlambang A."/>
            <person name="Guo Y."/>
            <person name="Takashima Y."/>
            <person name="Nishizawa T."/>
        </authorList>
    </citation>
    <scope>NUCLEOTIDE SEQUENCE</scope>
    <source>
        <strain evidence="2">E1425</strain>
    </source>
</reference>
<evidence type="ECO:0000313" key="3">
    <source>
        <dbReference type="Proteomes" id="UP000827284"/>
    </source>
</evidence>
<dbReference type="AlphaFoldDB" id="A0A9P3H8B4"/>
<evidence type="ECO:0000313" key="2">
    <source>
        <dbReference type="EMBL" id="GJJ71969.1"/>
    </source>
</evidence>
<feature type="compositionally biased region" description="Acidic residues" evidence="1">
    <location>
        <begin position="121"/>
        <end position="145"/>
    </location>
</feature>
<dbReference type="EMBL" id="BQFW01000006">
    <property type="protein sequence ID" value="GJJ71969.1"/>
    <property type="molecule type" value="Genomic_DNA"/>
</dbReference>
<feature type="compositionally biased region" description="Polar residues" evidence="1">
    <location>
        <begin position="101"/>
        <end position="110"/>
    </location>
</feature>
<organism evidence="2 3">
    <name type="scientific">Entomortierella parvispora</name>
    <dbReference type="NCBI Taxonomy" id="205924"/>
    <lineage>
        <taxon>Eukaryota</taxon>
        <taxon>Fungi</taxon>
        <taxon>Fungi incertae sedis</taxon>
        <taxon>Mucoromycota</taxon>
        <taxon>Mortierellomycotina</taxon>
        <taxon>Mortierellomycetes</taxon>
        <taxon>Mortierellales</taxon>
        <taxon>Mortierellaceae</taxon>
        <taxon>Entomortierella</taxon>
    </lineage>
</organism>
<gene>
    <name evidence="2" type="ORF">EMPS_04326</name>
</gene>
<evidence type="ECO:0000256" key="1">
    <source>
        <dbReference type="SAM" id="MobiDB-lite"/>
    </source>
</evidence>